<dbReference type="Proteomes" id="UP000202176">
    <property type="component" value="Segment"/>
</dbReference>
<dbReference type="RefSeq" id="YP_009001187.1">
    <property type="nucleotide sequence ID" value="NC_023423.1"/>
</dbReference>
<proteinExistence type="predicted"/>
<dbReference type="GeneID" id="18266313"/>
<reference evidence="1 2" key="1">
    <citation type="journal article" date="2014" name="Proc. Natl. Acad. Sci. U.S.A.">
        <title>Thirty-thousand-year-old distant relative of giant icosahedral DNA viruses with a pandoravirus morphology.</title>
        <authorList>
            <person name="Legendre M."/>
            <person name="Bartoli J."/>
            <person name="Shmakova L."/>
            <person name="Jeudy S."/>
            <person name="Labadie K."/>
            <person name="Adrait A."/>
            <person name="Lescot M."/>
            <person name="Poirot O."/>
            <person name="Bertaux L."/>
            <person name="Bruley C."/>
            <person name="Coute Y."/>
            <person name="Rivkina E."/>
            <person name="Abergel C."/>
            <person name="Claverie J.M."/>
        </authorList>
    </citation>
    <scope>NUCLEOTIDE SEQUENCE [LARGE SCALE GENOMIC DNA]</scope>
    <source>
        <strain evidence="1">P1084-T</strain>
    </source>
</reference>
<evidence type="ECO:0000313" key="1">
    <source>
        <dbReference type="EMBL" id="AHH01852.1"/>
    </source>
</evidence>
<evidence type="ECO:0000313" key="2">
    <source>
        <dbReference type="Proteomes" id="UP000202176"/>
    </source>
</evidence>
<organism evidence="1 2">
    <name type="scientific">Pithovirus sibericum</name>
    <dbReference type="NCBI Taxonomy" id="1450746"/>
    <lineage>
        <taxon>Viruses</taxon>
        <taxon>Pithoviruses</taxon>
        <taxon>Orthopithovirinae</taxon>
        <taxon>Alphapithovirus</taxon>
        <taxon>Alphapithovirus sibericum</taxon>
    </lineage>
</organism>
<dbReference type="OrthoDB" id="41190at10239"/>
<gene>
    <name evidence="1" type="ORF">pv_285</name>
</gene>
<dbReference type="KEGG" id="vg:18266313"/>
<protein>
    <submittedName>
        <fullName evidence="1">Uncharacterized protein</fullName>
    </submittedName>
</protein>
<dbReference type="EMBL" id="KF740664">
    <property type="protein sequence ID" value="AHH01852.1"/>
    <property type="molecule type" value="Genomic_DNA"/>
</dbReference>
<name>W5S694_9VIRU</name>
<keyword evidence="2" id="KW-1185">Reference proteome</keyword>
<accession>W5S694</accession>
<sequence>MQSSNDETSLFWLKKFEDEGLPLIKHGLDEPTWESVYERCSVARKFADCYLSIFKTGEPNEDPCDKGISFATFDFSKIKDVDVLMLNEERDQERLLVLLTEAWKVTSRRSSLRKKLNVLKNRFEDSRGNIELLDEQIESIRKSVFQFEETWGNKGTNGEIYISESRDSAVVSLQIFDRDWGSVELEHSFKLSMEELWTLVYRLEFFGIDIVLM</sequence>